<dbReference type="AlphaFoldDB" id="X1NHI3"/>
<dbReference type="GO" id="GO:0016114">
    <property type="term" value="P:terpenoid biosynthetic process"/>
    <property type="evidence" value="ECO:0007669"/>
    <property type="project" value="InterPro"/>
</dbReference>
<evidence type="ECO:0000256" key="2">
    <source>
        <dbReference type="ARBA" id="ARBA00023004"/>
    </source>
</evidence>
<keyword evidence="3" id="KW-0411">Iron-sulfur</keyword>
<evidence type="ECO:0000256" key="3">
    <source>
        <dbReference type="ARBA" id="ARBA00023014"/>
    </source>
</evidence>
<evidence type="ECO:0000259" key="4">
    <source>
        <dbReference type="Pfam" id="PF26540"/>
    </source>
</evidence>
<gene>
    <name evidence="5" type="ORF">S06H3_38227</name>
</gene>
<proteinExistence type="predicted"/>
<evidence type="ECO:0000256" key="1">
    <source>
        <dbReference type="ARBA" id="ARBA00022723"/>
    </source>
</evidence>
<dbReference type="Gene3D" id="3.30.413.10">
    <property type="entry name" value="Sulfite Reductase Hemoprotein, domain 1"/>
    <property type="match status" value="1"/>
</dbReference>
<name>X1NHI3_9ZZZZ</name>
<feature type="domain" description="IspG C-terminal" evidence="4">
    <location>
        <begin position="1"/>
        <end position="36"/>
    </location>
</feature>
<comment type="caution">
    <text evidence="5">The sequence shown here is derived from an EMBL/GenBank/DDBJ whole genome shotgun (WGS) entry which is preliminary data.</text>
</comment>
<keyword evidence="2" id="KW-0408">Iron</keyword>
<dbReference type="EMBL" id="BARV01023285">
    <property type="protein sequence ID" value="GAI29671.1"/>
    <property type="molecule type" value="Genomic_DNA"/>
</dbReference>
<dbReference type="GO" id="GO:0046872">
    <property type="term" value="F:metal ion binding"/>
    <property type="evidence" value="ECO:0007669"/>
    <property type="project" value="UniProtKB-KW"/>
</dbReference>
<organism evidence="5">
    <name type="scientific">marine sediment metagenome</name>
    <dbReference type="NCBI Taxonomy" id="412755"/>
    <lineage>
        <taxon>unclassified sequences</taxon>
        <taxon>metagenomes</taxon>
        <taxon>ecological metagenomes</taxon>
    </lineage>
</organism>
<feature type="non-terminal residue" evidence="5">
    <location>
        <position position="37"/>
    </location>
</feature>
<protein>
    <recommendedName>
        <fullName evidence="4">IspG C-terminal domain-containing protein</fullName>
    </recommendedName>
</protein>
<dbReference type="InterPro" id="IPR045854">
    <property type="entry name" value="NO2/SO3_Rdtase_4Fe4S_sf"/>
</dbReference>
<evidence type="ECO:0000313" key="5">
    <source>
        <dbReference type="EMBL" id="GAI29671.1"/>
    </source>
</evidence>
<dbReference type="GO" id="GO:0046429">
    <property type="term" value="F:4-hydroxy-3-methylbut-2-en-1-yl diphosphate synthase activity (ferredoxin)"/>
    <property type="evidence" value="ECO:0007669"/>
    <property type="project" value="InterPro"/>
</dbReference>
<dbReference type="Pfam" id="PF26540">
    <property type="entry name" value="GcpE_C"/>
    <property type="match status" value="1"/>
</dbReference>
<keyword evidence="1" id="KW-0479">Metal-binding</keyword>
<sequence>MGCVVNGPGEARDADVGIACGKAKAILFKKGERIRTI</sequence>
<reference evidence="5" key="1">
    <citation type="journal article" date="2014" name="Front. Microbiol.">
        <title>High frequency of phylogenetically diverse reductive dehalogenase-homologous genes in deep subseafloor sedimentary metagenomes.</title>
        <authorList>
            <person name="Kawai M."/>
            <person name="Futagami T."/>
            <person name="Toyoda A."/>
            <person name="Takaki Y."/>
            <person name="Nishi S."/>
            <person name="Hori S."/>
            <person name="Arai W."/>
            <person name="Tsubouchi T."/>
            <person name="Morono Y."/>
            <person name="Uchiyama I."/>
            <person name="Ito T."/>
            <person name="Fujiyama A."/>
            <person name="Inagaki F."/>
            <person name="Takami H."/>
        </authorList>
    </citation>
    <scope>NUCLEOTIDE SEQUENCE</scope>
    <source>
        <strain evidence="5">Expedition CK06-06</strain>
    </source>
</reference>
<dbReference type="GO" id="GO:0051536">
    <property type="term" value="F:iron-sulfur cluster binding"/>
    <property type="evidence" value="ECO:0007669"/>
    <property type="project" value="UniProtKB-KW"/>
</dbReference>
<accession>X1NHI3</accession>
<dbReference type="InterPro" id="IPR058579">
    <property type="entry name" value="IspG_C"/>
</dbReference>